<dbReference type="Proteomes" id="UP000620124">
    <property type="component" value="Unassembled WGS sequence"/>
</dbReference>
<sequence>MATKPGPYSYLDLVNICGNMRVGRPSPIPSEFDSEHLAPLYLNDAPHAPVIGLLRPQIVELLDAENQRSRAKGGPPIWGGITSIPGLTQSRIGFHASVDTHAKRTAVMRELCERWRDSGVFSDIIGPKKWRDEMYPVYRDPFGVHDHPSTSAEAEDEGNNLNFAFEMERSACALFGIVTYGVHMSTYQEVESEMGEKSLKLWIPTRASTKSMWPGYLDNTVAGGIPSGMPIFEALVKECMEEASLSEDLVRAHVRAVGCISYYFRTAKGWLQPEVEYVYDMVIPAGADPAPFEPKPLDGEVERFDVNFHFFLFDVLSLLTRALNTIQFLDKDQVEQEMRAGRFKPNCASVLIDLFVRLGHITPDNEPDFMRIVTRLHTQFDYERWST</sequence>
<proteinExistence type="predicted"/>
<feature type="domain" description="Nudix hydrolase" evidence="1">
    <location>
        <begin position="167"/>
        <end position="335"/>
    </location>
</feature>
<dbReference type="GO" id="GO:0044715">
    <property type="term" value="F:8-oxo-dGDP phosphatase activity"/>
    <property type="evidence" value="ECO:0007669"/>
    <property type="project" value="TreeGrafter"/>
</dbReference>
<dbReference type="EMBL" id="JACAZI010000016">
    <property type="protein sequence ID" value="KAF7342958.1"/>
    <property type="molecule type" value="Genomic_DNA"/>
</dbReference>
<keyword evidence="2" id="KW-0808">Transferase</keyword>
<evidence type="ECO:0000313" key="2">
    <source>
        <dbReference type="EMBL" id="KAF7342958.1"/>
    </source>
</evidence>
<dbReference type="InterPro" id="IPR015797">
    <property type="entry name" value="NUDIX_hydrolase-like_dom_sf"/>
</dbReference>
<dbReference type="OrthoDB" id="10261522at2759"/>
<dbReference type="AlphaFoldDB" id="A0A8H7CPN7"/>
<dbReference type="GO" id="GO:0016301">
    <property type="term" value="F:kinase activity"/>
    <property type="evidence" value="ECO:0007669"/>
    <property type="project" value="UniProtKB-KW"/>
</dbReference>
<dbReference type="SUPFAM" id="SSF55811">
    <property type="entry name" value="Nudix"/>
    <property type="match status" value="1"/>
</dbReference>
<keyword evidence="2" id="KW-0418">Kinase</keyword>
<keyword evidence="3" id="KW-1185">Reference proteome</keyword>
<evidence type="ECO:0000313" key="3">
    <source>
        <dbReference type="Proteomes" id="UP000620124"/>
    </source>
</evidence>
<gene>
    <name evidence="2" type="ORF">MVEN_01725900</name>
</gene>
<accession>A0A8H7CPN7</accession>
<organism evidence="2 3">
    <name type="scientific">Mycena venus</name>
    <dbReference type="NCBI Taxonomy" id="2733690"/>
    <lineage>
        <taxon>Eukaryota</taxon>
        <taxon>Fungi</taxon>
        <taxon>Dikarya</taxon>
        <taxon>Basidiomycota</taxon>
        <taxon>Agaricomycotina</taxon>
        <taxon>Agaricomycetes</taxon>
        <taxon>Agaricomycetidae</taxon>
        <taxon>Agaricales</taxon>
        <taxon>Marasmiineae</taxon>
        <taxon>Mycenaceae</taxon>
        <taxon>Mycena</taxon>
    </lineage>
</organism>
<dbReference type="PROSITE" id="PS51462">
    <property type="entry name" value="NUDIX"/>
    <property type="match status" value="1"/>
</dbReference>
<protein>
    <submittedName>
        <fullName evidence="2">Thiamine pyrophosphokinase</fullName>
    </submittedName>
</protein>
<reference evidence="2" key="1">
    <citation type="submission" date="2020-05" db="EMBL/GenBank/DDBJ databases">
        <title>Mycena genomes resolve the evolution of fungal bioluminescence.</title>
        <authorList>
            <person name="Tsai I.J."/>
        </authorList>
    </citation>
    <scope>NUCLEOTIDE SEQUENCE</scope>
    <source>
        <strain evidence="2">CCC161011</strain>
    </source>
</reference>
<evidence type="ECO:0000259" key="1">
    <source>
        <dbReference type="PROSITE" id="PS51462"/>
    </source>
</evidence>
<dbReference type="PANTHER" id="PTHR13622">
    <property type="entry name" value="THIAMIN PYROPHOSPHOKINASE"/>
    <property type="match status" value="1"/>
</dbReference>
<dbReference type="InterPro" id="IPR000086">
    <property type="entry name" value="NUDIX_hydrolase_dom"/>
</dbReference>
<comment type="caution">
    <text evidence="2">The sequence shown here is derived from an EMBL/GenBank/DDBJ whole genome shotgun (WGS) entry which is preliminary data.</text>
</comment>
<dbReference type="Gene3D" id="3.90.79.10">
    <property type="entry name" value="Nucleoside Triphosphate Pyrophosphohydrolase"/>
    <property type="match status" value="1"/>
</dbReference>
<dbReference type="PANTHER" id="PTHR13622:SF8">
    <property type="entry name" value="THIAMIN PYROPHOSPHOKINASE 1"/>
    <property type="match status" value="1"/>
</dbReference>
<name>A0A8H7CPN7_9AGAR</name>
<dbReference type="CDD" id="cd03676">
    <property type="entry name" value="NUDIX_Tnr3_like"/>
    <property type="match status" value="1"/>
</dbReference>